<dbReference type="InterPro" id="IPR037151">
    <property type="entry name" value="AlkB-like_sf"/>
</dbReference>
<evidence type="ECO:0000313" key="2">
    <source>
        <dbReference type="EMBL" id="GAA4180615.1"/>
    </source>
</evidence>
<dbReference type="InterPro" id="IPR027450">
    <property type="entry name" value="AlkB-like"/>
</dbReference>
<dbReference type="Proteomes" id="UP001500167">
    <property type="component" value="Unassembled WGS sequence"/>
</dbReference>
<keyword evidence="2" id="KW-0560">Oxidoreductase</keyword>
<name>A0ABP8AA35_9SPHI</name>
<dbReference type="InterPro" id="IPR005123">
    <property type="entry name" value="Oxoglu/Fe-dep_dioxygenase_dom"/>
</dbReference>
<reference evidence="3" key="1">
    <citation type="journal article" date="2019" name="Int. J. Syst. Evol. Microbiol.">
        <title>The Global Catalogue of Microorganisms (GCM) 10K type strain sequencing project: providing services to taxonomists for standard genome sequencing and annotation.</title>
        <authorList>
            <consortium name="The Broad Institute Genomics Platform"/>
            <consortium name="The Broad Institute Genome Sequencing Center for Infectious Disease"/>
            <person name="Wu L."/>
            <person name="Ma J."/>
        </authorList>
    </citation>
    <scope>NUCLEOTIDE SEQUENCE [LARGE SCALE GENOMIC DNA]</scope>
    <source>
        <strain evidence="3">JCM 16722</strain>
    </source>
</reference>
<dbReference type="PANTHER" id="PTHR31212">
    <property type="entry name" value="ALPHA-KETOGLUTARATE-DEPENDENT DIOXYGENASE ALKB HOMOLOG 3"/>
    <property type="match status" value="1"/>
</dbReference>
<dbReference type="RefSeq" id="WP_346087216.1">
    <property type="nucleotide sequence ID" value="NZ_BAAAZK010000007.1"/>
</dbReference>
<evidence type="ECO:0000313" key="3">
    <source>
        <dbReference type="Proteomes" id="UP001500167"/>
    </source>
</evidence>
<dbReference type="Gene3D" id="2.60.120.590">
    <property type="entry name" value="Alpha-ketoglutarate-dependent dioxygenase AlkB-like"/>
    <property type="match status" value="1"/>
</dbReference>
<proteinExistence type="predicted"/>
<dbReference type="EMBL" id="BAAAZK010000007">
    <property type="protein sequence ID" value="GAA4180615.1"/>
    <property type="molecule type" value="Genomic_DNA"/>
</dbReference>
<dbReference type="PANTHER" id="PTHR31212:SF4">
    <property type="entry name" value="ALPHA-KETOGLUTARATE-DEPENDENT DIOXYGENASE ALKB HOMOLOG 3"/>
    <property type="match status" value="1"/>
</dbReference>
<evidence type="ECO:0000259" key="1">
    <source>
        <dbReference type="PROSITE" id="PS51471"/>
    </source>
</evidence>
<dbReference type="PROSITE" id="PS51471">
    <property type="entry name" value="FE2OG_OXY"/>
    <property type="match status" value="1"/>
</dbReference>
<dbReference type="InterPro" id="IPR032854">
    <property type="entry name" value="ALKBH3"/>
</dbReference>
<keyword evidence="2" id="KW-0223">Dioxygenase</keyword>
<dbReference type="GO" id="GO:0051213">
    <property type="term" value="F:dioxygenase activity"/>
    <property type="evidence" value="ECO:0007669"/>
    <property type="project" value="UniProtKB-KW"/>
</dbReference>
<protein>
    <submittedName>
        <fullName evidence="2">Alpha-ketoglutarate-dependent dioxygenase AlkB</fullName>
    </submittedName>
</protein>
<dbReference type="Pfam" id="PF13532">
    <property type="entry name" value="2OG-FeII_Oxy_2"/>
    <property type="match status" value="1"/>
</dbReference>
<dbReference type="SUPFAM" id="SSF51197">
    <property type="entry name" value="Clavaminate synthase-like"/>
    <property type="match status" value="1"/>
</dbReference>
<organism evidence="2 3">
    <name type="scientific">Sphingobacterium ginsenosidimutans</name>
    <dbReference type="NCBI Taxonomy" id="687845"/>
    <lineage>
        <taxon>Bacteria</taxon>
        <taxon>Pseudomonadati</taxon>
        <taxon>Bacteroidota</taxon>
        <taxon>Sphingobacteriia</taxon>
        <taxon>Sphingobacteriales</taxon>
        <taxon>Sphingobacteriaceae</taxon>
        <taxon>Sphingobacterium</taxon>
    </lineage>
</organism>
<accession>A0ABP8AA35</accession>
<gene>
    <name evidence="2" type="ORF">GCM10022218_35100</name>
</gene>
<feature type="domain" description="Fe2OG dioxygenase" evidence="1">
    <location>
        <begin position="102"/>
        <end position="200"/>
    </location>
</feature>
<sequence length="204" mass="23920">MDQLSLFENEGYHFPEELLDFEPSFLTTQEADQLFDLLLNAVPWQQTFRKMYDRSVLTPRLTAWYGDEDTSYELAGKTIPANQWLMPLKALKERIEQQFHCTFNSVLLNLYRDNNDSVAWHRDRESELGNRPVIGSVSLGQARYFDFRKVDDHSRKYSLLLKHGSLLLMKGNLQETWEHRIAKSAQKMTARINLTFRLIGESKS</sequence>
<keyword evidence="3" id="KW-1185">Reference proteome</keyword>
<comment type="caution">
    <text evidence="2">The sequence shown here is derived from an EMBL/GenBank/DDBJ whole genome shotgun (WGS) entry which is preliminary data.</text>
</comment>